<evidence type="ECO:0000313" key="1">
    <source>
        <dbReference type="EMBL" id="CAK6449727.1"/>
    </source>
</evidence>
<dbReference type="Proteomes" id="UP001314169">
    <property type="component" value="Chromosome 9"/>
</dbReference>
<name>A0ABP0ALS3_PIPNA</name>
<reference evidence="1" key="1">
    <citation type="submission" date="2023-12" db="EMBL/GenBank/DDBJ databases">
        <authorList>
            <person name="Brown T."/>
        </authorList>
    </citation>
    <scope>NUCLEOTIDE SEQUENCE</scope>
</reference>
<protein>
    <submittedName>
        <fullName evidence="1">Uncharacterized protein</fullName>
    </submittedName>
</protein>
<dbReference type="EMBL" id="OY882866">
    <property type="protein sequence ID" value="CAK6449727.1"/>
    <property type="molecule type" value="Genomic_DNA"/>
</dbReference>
<gene>
    <name evidence="1" type="ORF">MPIPNATIZW_LOCUS18033</name>
</gene>
<proteinExistence type="predicted"/>
<organism evidence="1 2">
    <name type="scientific">Pipistrellus nathusii</name>
    <name type="common">Nathusius' pipistrelle</name>
    <dbReference type="NCBI Taxonomy" id="59473"/>
    <lineage>
        <taxon>Eukaryota</taxon>
        <taxon>Metazoa</taxon>
        <taxon>Chordata</taxon>
        <taxon>Craniata</taxon>
        <taxon>Vertebrata</taxon>
        <taxon>Euteleostomi</taxon>
        <taxon>Mammalia</taxon>
        <taxon>Eutheria</taxon>
        <taxon>Laurasiatheria</taxon>
        <taxon>Chiroptera</taxon>
        <taxon>Yangochiroptera</taxon>
        <taxon>Vespertilionidae</taxon>
        <taxon>Pipistrellus</taxon>
    </lineage>
</organism>
<accession>A0ABP0ALS3</accession>
<keyword evidence="2" id="KW-1185">Reference proteome</keyword>
<sequence>MTNTGPCCLRRAHLRHLEFPLTREEVALASGGVAGISSPTARQEGDKASPELAEWRLFLAESPRKWGQAPHRGAPGRGVPGLARPGATFTVAICSQERGTTVGVGLPAWPAPSTRHL</sequence>
<evidence type="ECO:0000313" key="2">
    <source>
        <dbReference type="Proteomes" id="UP001314169"/>
    </source>
</evidence>